<geneLocation type="mitochondrion" evidence="2"/>
<accession>A0A101M1I1</accession>
<keyword evidence="2" id="KW-0496">Mitochondrion</keyword>
<comment type="caution">
    <text evidence="2">The sequence shown here is derived from an EMBL/GenBank/DDBJ whole genome shotgun (WGS) entry which is preliminary data.</text>
</comment>
<gene>
    <name evidence="2" type="ORF">ABT39_MTgene3758</name>
</gene>
<reference evidence="2" key="1">
    <citation type="journal article" date="2015" name="Genome Biol. Evol.">
        <title>Organellar Genomes of White Spruce (Picea glauca): Assembly and Annotation.</title>
        <authorList>
            <person name="Jackman S.D."/>
            <person name="Warren R.L."/>
            <person name="Gibb E.A."/>
            <person name="Vandervalk B.P."/>
            <person name="Mohamadi H."/>
            <person name="Chu J."/>
            <person name="Raymond A."/>
            <person name="Pleasance S."/>
            <person name="Coope R."/>
            <person name="Wildung M.R."/>
            <person name="Ritland C.E."/>
            <person name="Bousquet J."/>
            <person name="Jones S.J."/>
            <person name="Bohlmann J."/>
            <person name="Birol I."/>
        </authorList>
    </citation>
    <scope>NUCLEOTIDE SEQUENCE [LARGE SCALE GENOMIC DNA]</scope>
    <source>
        <tissue evidence="2">Flushing bud</tissue>
    </source>
</reference>
<protein>
    <submittedName>
        <fullName evidence="2">Uncharacterized protein</fullName>
    </submittedName>
</protein>
<proteinExistence type="predicted"/>
<dbReference type="EMBL" id="LKAM01000003">
    <property type="protein sequence ID" value="KUM49209.1"/>
    <property type="molecule type" value="Genomic_DNA"/>
</dbReference>
<evidence type="ECO:0000313" key="2">
    <source>
        <dbReference type="EMBL" id="KUM49209.1"/>
    </source>
</evidence>
<dbReference type="AlphaFoldDB" id="A0A101M1I1"/>
<feature type="transmembrane region" description="Helical" evidence="1">
    <location>
        <begin position="61"/>
        <end position="80"/>
    </location>
</feature>
<name>A0A101M1I1_PICGL</name>
<keyword evidence="1" id="KW-0472">Membrane</keyword>
<evidence type="ECO:0000256" key="1">
    <source>
        <dbReference type="SAM" id="Phobius"/>
    </source>
</evidence>
<keyword evidence="1" id="KW-0812">Transmembrane</keyword>
<feature type="transmembrane region" description="Helical" evidence="1">
    <location>
        <begin position="20"/>
        <end position="41"/>
    </location>
</feature>
<organism evidence="2">
    <name type="scientific">Picea glauca</name>
    <name type="common">White spruce</name>
    <name type="synonym">Pinus glauca</name>
    <dbReference type="NCBI Taxonomy" id="3330"/>
    <lineage>
        <taxon>Eukaryota</taxon>
        <taxon>Viridiplantae</taxon>
        <taxon>Streptophyta</taxon>
        <taxon>Embryophyta</taxon>
        <taxon>Tracheophyta</taxon>
        <taxon>Spermatophyta</taxon>
        <taxon>Pinopsida</taxon>
        <taxon>Pinidae</taxon>
        <taxon>Conifers I</taxon>
        <taxon>Pinales</taxon>
        <taxon>Pinaceae</taxon>
        <taxon>Picea</taxon>
    </lineage>
</organism>
<keyword evidence="1" id="KW-1133">Transmembrane helix</keyword>
<sequence>MNSTLLRRSALYRWTPGYFIWGANRAFLCTDFGVFGSYRMAAFELIKEMLVLAQLSDQLQLLKPPSLILTLNLPVVYYWLD</sequence>